<dbReference type="Proteomes" id="UP000248852">
    <property type="component" value="Segment"/>
</dbReference>
<dbReference type="KEGG" id="vg:36843492"/>
<reference evidence="1" key="1">
    <citation type="journal article" date="2018" name="Nat. Commun.">
        <title>Diversity and evolution of the emerging Pandoraviridae family.</title>
        <authorList>
            <person name="Legendre M."/>
            <person name="Fabre E."/>
            <person name="Poirot O."/>
            <person name="Jeudy S."/>
            <person name="Lartigue A."/>
            <person name="Alempic J.M."/>
            <person name="Beucher L."/>
            <person name="Philippe N."/>
            <person name="Bertaux L."/>
            <person name="Christo-Foroux E."/>
            <person name="Labadie K."/>
            <person name="Coute Y."/>
            <person name="Abergel C."/>
            <person name="Claverie J.M."/>
        </authorList>
    </citation>
    <scope>NUCLEOTIDE SEQUENCE [LARGE SCALE GENOMIC DNA]</scope>
    <source>
        <strain evidence="1">Quercus</strain>
    </source>
</reference>
<protein>
    <submittedName>
        <fullName evidence="1">Uncharacterized protein</fullName>
    </submittedName>
</protein>
<dbReference type="RefSeq" id="YP_009483386.1">
    <property type="nucleotide sequence ID" value="NC_037667.1"/>
</dbReference>
<proteinExistence type="predicted"/>
<dbReference type="EMBL" id="MG011689">
    <property type="protein sequence ID" value="AVK75117.1"/>
    <property type="molecule type" value="Genomic_DNA"/>
</dbReference>
<accession>A0A2U7U9J4</accession>
<evidence type="ECO:0000313" key="1">
    <source>
        <dbReference type="EMBL" id="AVK75117.1"/>
    </source>
</evidence>
<name>A0A2U7U9J4_9VIRU</name>
<gene>
    <name evidence="1" type="ORF">pqer_cds_695</name>
</gene>
<organism evidence="1">
    <name type="scientific">Pandoravirus quercus</name>
    <dbReference type="NCBI Taxonomy" id="2107709"/>
    <lineage>
        <taxon>Viruses</taxon>
        <taxon>Pandoravirus</taxon>
    </lineage>
</organism>
<dbReference type="GeneID" id="36843492"/>
<sequence>MLVPQSGFGGTRPSIRVLLDPATKTAPRPGMNEIYERIRQRWQMLLDGYNIGDARRNPSLVISNDTPTAVLERLEMDGRHFRRDDDGDLVMY</sequence>